<reference evidence="1" key="1">
    <citation type="submission" date="2019-08" db="EMBL/GenBank/DDBJ databases">
        <authorList>
            <person name="Kucharzyk K."/>
            <person name="Murdoch R.W."/>
            <person name="Higgins S."/>
            <person name="Loffler F."/>
        </authorList>
    </citation>
    <scope>NUCLEOTIDE SEQUENCE</scope>
</reference>
<sequence>MFGERRAVALRDDILRFGQRLFRVAARNVARLAKVALFMDGRRARGHRFADAAHRFKLFIIDLNEFFRLRENCFALRDYEANSVADAAGNAPFGDHHVPVLLDVAYFIVGDVLGREYGEHAGKRQRLRSVYIKHARARIS</sequence>
<proteinExistence type="predicted"/>
<evidence type="ECO:0000313" key="1">
    <source>
        <dbReference type="EMBL" id="MPN15091.1"/>
    </source>
</evidence>
<gene>
    <name evidence="1" type="ORF">SDC9_162420</name>
</gene>
<comment type="caution">
    <text evidence="1">The sequence shown here is derived from an EMBL/GenBank/DDBJ whole genome shotgun (WGS) entry which is preliminary data.</text>
</comment>
<accession>A0A645FL20</accession>
<organism evidence="1">
    <name type="scientific">bioreactor metagenome</name>
    <dbReference type="NCBI Taxonomy" id="1076179"/>
    <lineage>
        <taxon>unclassified sequences</taxon>
        <taxon>metagenomes</taxon>
        <taxon>ecological metagenomes</taxon>
    </lineage>
</organism>
<name>A0A645FL20_9ZZZZ</name>
<dbReference type="AlphaFoldDB" id="A0A645FL20"/>
<protein>
    <submittedName>
        <fullName evidence="1">Uncharacterized protein</fullName>
    </submittedName>
</protein>
<dbReference type="EMBL" id="VSSQ01061798">
    <property type="protein sequence ID" value="MPN15091.1"/>
    <property type="molecule type" value="Genomic_DNA"/>
</dbReference>